<comment type="caution">
    <text evidence="3">The sequence shown here is derived from an EMBL/GenBank/DDBJ whole genome shotgun (WGS) entry which is preliminary data.</text>
</comment>
<keyword evidence="1" id="KW-0238">DNA-binding</keyword>
<organism evidence="3 4">
    <name type="scientific">Kocuria salsicia</name>
    <dbReference type="NCBI Taxonomy" id="664639"/>
    <lineage>
        <taxon>Bacteria</taxon>
        <taxon>Bacillati</taxon>
        <taxon>Actinomycetota</taxon>
        <taxon>Actinomycetes</taxon>
        <taxon>Micrococcales</taxon>
        <taxon>Micrococcaceae</taxon>
        <taxon>Kocuria</taxon>
    </lineage>
</organism>
<keyword evidence="4" id="KW-1185">Reference proteome</keyword>
<dbReference type="RefSeq" id="WP_344204475.1">
    <property type="nucleotide sequence ID" value="NZ_BAAARF010000003.1"/>
</dbReference>
<evidence type="ECO:0000313" key="3">
    <source>
        <dbReference type="EMBL" id="MEV8158131.1"/>
    </source>
</evidence>
<evidence type="ECO:0000313" key="4">
    <source>
        <dbReference type="Proteomes" id="UP001553031"/>
    </source>
</evidence>
<sequence length="449" mass="47812">MFDAFLSDHDYQREVRRAHAGLDRLAIDGDRTPAVRDVVLRSWIRSVRHLESPEGVLVQTVHERAGLEEARRAHPFHDVLGLLHTRLVEPATRAGLLVALSDAHGTLLWVEGGGDTRRRAEGMGFAPGVDWSEAAMGTSAPGLAIASRTGVQVSQAEHFAAPAQQWSCSAVPVLHPVTGEVIGVIDVTGGEDAVSSLVLPLLECTSQAVTRELGSLLDPRAAGRGWADRAREDLGGTVASRATAVNAGLPRTEAPTVRLRVTGAPPATIGWGGQSRDLSTRHAELLTLLHWHAGGLSAAELAEALCPGGGQEVTVRAEIARLRKGILLHGDGLIGVASRPYRLTGSLVSDVALCHRALGLGDLAAAMHHYRGQLLPGSEAPGIREIRDEVSALLRETVLQAGSWSQLWHYSTLPEAHADSEVLMAVLARAPRAAPERCAAIVRLESLER</sequence>
<evidence type="ECO:0000256" key="1">
    <source>
        <dbReference type="ARBA" id="ARBA00023125"/>
    </source>
</evidence>
<dbReference type="InterPro" id="IPR001867">
    <property type="entry name" value="OmpR/PhoB-type_DNA-bd"/>
</dbReference>
<feature type="domain" description="OmpR/PhoB-type" evidence="2">
    <location>
        <begin position="273"/>
        <end position="343"/>
    </location>
</feature>
<protein>
    <submittedName>
        <fullName evidence="3">Transcriptional regulator</fullName>
    </submittedName>
</protein>
<dbReference type="SMART" id="SM00862">
    <property type="entry name" value="Trans_reg_C"/>
    <property type="match status" value="1"/>
</dbReference>
<dbReference type="Proteomes" id="UP001553031">
    <property type="component" value="Unassembled WGS sequence"/>
</dbReference>
<dbReference type="Gene3D" id="3.30.450.40">
    <property type="match status" value="1"/>
</dbReference>
<evidence type="ECO:0000259" key="2">
    <source>
        <dbReference type="SMART" id="SM00862"/>
    </source>
</evidence>
<proteinExistence type="predicted"/>
<reference evidence="3 4" key="1">
    <citation type="submission" date="2024-06" db="EMBL/GenBank/DDBJ databases">
        <title>The Natural Products Discovery Center: Release of the First 8490 Sequenced Strains for Exploring Actinobacteria Biosynthetic Diversity.</title>
        <authorList>
            <person name="Kalkreuter E."/>
            <person name="Kautsar S.A."/>
            <person name="Yang D."/>
            <person name="Bader C.D."/>
            <person name="Teijaro C.N."/>
            <person name="Fluegel L."/>
            <person name="Davis C.M."/>
            <person name="Simpson J.R."/>
            <person name="Lauterbach L."/>
            <person name="Steele A.D."/>
            <person name="Gui C."/>
            <person name="Meng S."/>
            <person name="Li G."/>
            <person name="Viehrig K."/>
            <person name="Ye F."/>
            <person name="Su P."/>
            <person name="Kiefer A.F."/>
            <person name="Nichols A."/>
            <person name="Cepeda A.J."/>
            <person name="Yan W."/>
            <person name="Fan B."/>
            <person name="Jiang Y."/>
            <person name="Adhikari A."/>
            <person name="Zheng C.-J."/>
            <person name="Schuster L."/>
            <person name="Cowan T.M."/>
            <person name="Smanski M.J."/>
            <person name="Chevrette M.G."/>
            <person name="De Carvalho L.P.S."/>
            <person name="Shen B."/>
        </authorList>
    </citation>
    <scope>NUCLEOTIDE SEQUENCE [LARGE SCALE GENOMIC DNA]</scope>
    <source>
        <strain evidence="3 4">NPDC079179</strain>
    </source>
</reference>
<accession>A0ABV3KCK9</accession>
<gene>
    <name evidence="3" type="ORF">AB0O96_07990</name>
</gene>
<name>A0ABV3KCK9_9MICC</name>
<dbReference type="EMBL" id="JBFBLL010000004">
    <property type="protein sequence ID" value="MEV8158131.1"/>
    <property type="molecule type" value="Genomic_DNA"/>
</dbReference>
<dbReference type="InterPro" id="IPR029016">
    <property type="entry name" value="GAF-like_dom_sf"/>
</dbReference>